<gene>
    <name evidence="1" type="ORF">EV199_3656</name>
</gene>
<organism evidence="1 2">
    <name type="scientific">Pseudobacter ginsenosidimutans</name>
    <dbReference type="NCBI Taxonomy" id="661488"/>
    <lineage>
        <taxon>Bacteria</taxon>
        <taxon>Pseudomonadati</taxon>
        <taxon>Bacteroidota</taxon>
        <taxon>Chitinophagia</taxon>
        <taxon>Chitinophagales</taxon>
        <taxon>Chitinophagaceae</taxon>
        <taxon>Pseudobacter</taxon>
    </lineage>
</organism>
<accession>A0A4Q7MTB3</accession>
<evidence type="ECO:0000313" key="1">
    <source>
        <dbReference type="EMBL" id="RZS71748.1"/>
    </source>
</evidence>
<comment type="caution">
    <text evidence="1">The sequence shown here is derived from an EMBL/GenBank/DDBJ whole genome shotgun (WGS) entry which is preliminary data.</text>
</comment>
<dbReference type="OrthoDB" id="714416at2"/>
<dbReference type="Proteomes" id="UP000293874">
    <property type="component" value="Unassembled WGS sequence"/>
</dbReference>
<protein>
    <submittedName>
        <fullName evidence="1">Uncharacterized protein</fullName>
    </submittedName>
</protein>
<keyword evidence="2" id="KW-1185">Reference proteome</keyword>
<sequence>MRANPFTDSLFQLVRSLEKSEKRHFKLYITRSSAKEDLKIIQLFDALDKLPEYDEKVLLKKLSPITKPQLANLKTHLYKQLLAGLRLLKTAENIDLQLSEQLDYARVLYNKGLKIQALKILEKAKEFAKENHKYNYLAQVISLEKKIETLHITRSSQEKTELLAREALEISQHIDSVVKLSNLALLMYRWFIRNGHARNQDEEKDIKDFFKKNLPENAHKVTDWYERLYLYQSYCWFAFIRQDWLMYYRNSKKWIELFEEQPVMISVEPGHYVKGMHNLLNAHFDLRNFDQFDLTLRKFQEYADTDLAKAHDNFRVHTFIYISGARLNQHLMQGTFKQGLAIVPEIEKDLNDYELYVDTHRILVFNYKFATLHFGAGDYSTSIDYLQKIMNVSVPDLRVDLQCYARLLHLMAHYEMGNYDIMESLIKSVYRFMAKMQNLTMVEEEMFRFLRNSFDVSPRKLKPELEKFLQKIKHLEGNRFETRAFAYLDVVSWVESKVYEKPMGDVVHAKYLESKRRVKPERATVKH</sequence>
<dbReference type="EMBL" id="SGXA01000002">
    <property type="protein sequence ID" value="RZS71748.1"/>
    <property type="molecule type" value="Genomic_DNA"/>
</dbReference>
<reference evidence="1 2" key="1">
    <citation type="submission" date="2019-02" db="EMBL/GenBank/DDBJ databases">
        <title>Genomic Encyclopedia of Type Strains, Phase IV (KMG-IV): sequencing the most valuable type-strain genomes for metagenomic binning, comparative biology and taxonomic classification.</title>
        <authorList>
            <person name="Goeker M."/>
        </authorList>
    </citation>
    <scope>NUCLEOTIDE SEQUENCE [LARGE SCALE GENOMIC DNA]</scope>
    <source>
        <strain evidence="1 2">DSM 18116</strain>
    </source>
</reference>
<proteinExistence type="predicted"/>
<dbReference type="AlphaFoldDB" id="A0A4Q7MTB3"/>
<name>A0A4Q7MTB3_9BACT</name>
<evidence type="ECO:0000313" key="2">
    <source>
        <dbReference type="Proteomes" id="UP000293874"/>
    </source>
</evidence>